<dbReference type="SUPFAM" id="SSF48163">
    <property type="entry name" value="An anticodon-binding domain of class I aminoacyl-tRNA synthetases"/>
    <property type="match status" value="1"/>
</dbReference>
<dbReference type="NCBIfam" id="TIGR00467">
    <property type="entry name" value="lysS_arch"/>
    <property type="match status" value="1"/>
</dbReference>
<dbReference type="PANTHER" id="PTHR37940">
    <property type="entry name" value="LYSINE--TRNA LIGASE"/>
    <property type="match status" value="1"/>
</dbReference>
<dbReference type="AlphaFoldDB" id="A0A0S1SM81"/>
<dbReference type="InterPro" id="IPR045462">
    <property type="entry name" value="aa-tRNA-synth_I_cd-bd"/>
</dbReference>
<dbReference type="Pfam" id="PF19269">
    <property type="entry name" value="Anticodon_2"/>
    <property type="match status" value="1"/>
</dbReference>
<dbReference type="SUPFAM" id="SSF52374">
    <property type="entry name" value="Nucleotidylyl transferase"/>
    <property type="match status" value="1"/>
</dbReference>
<evidence type="ECO:0000256" key="2">
    <source>
        <dbReference type="ARBA" id="ARBA00005594"/>
    </source>
</evidence>
<keyword evidence="5 10" id="KW-0547">Nucleotide-binding</keyword>
<comment type="caution">
    <text evidence="10">Lacks conserved residue(s) required for the propagation of feature annotation.</text>
</comment>
<evidence type="ECO:0000313" key="12">
    <source>
        <dbReference type="EMBL" id="ALM12708.1"/>
    </source>
</evidence>
<accession>A0A0S1SFR3</accession>
<dbReference type="InterPro" id="IPR014729">
    <property type="entry name" value="Rossmann-like_a/b/a_fold"/>
</dbReference>
<dbReference type="PANTHER" id="PTHR37940:SF1">
    <property type="entry name" value="LYSINE--TRNA LIGASE"/>
    <property type="match status" value="1"/>
</dbReference>
<dbReference type="Pfam" id="PF01921">
    <property type="entry name" value="tRNA-synt_1f"/>
    <property type="match status" value="1"/>
</dbReference>
<name>A0A0S1SM81_9BACT</name>
<keyword evidence="6 10" id="KW-0067">ATP-binding</keyword>
<dbReference type="GO" id="GO:0005524">
    <property type="term" value="F:ATP binding"/>
    <property type="evidence" value="ECO:0007669"/>
    <property type="project" value="UniProtKB-UniRule"/>
</dbReference>
<evidence type="ECO:0000259" key="11">
    <source>
        <dbReference type="Pfam" id="PF19269"/>
    </source>
</evidence>
<reference evidence="13" key="1">
    <citation type="submission" date="2015-10" db="EMBL/GenBank/DDBJ databases">
        <title>Analysis of five complete genome sequences for members of the class Peribacteria in the recently recognized Peregrinibacteria bacterial phylum.</title>
        <authorList>
            <person name="Anantharaman K."/>
            <person name="Brown C.T."/>
            <person name="Burstein D."/>
            <person name="Castelle C.J."/>
            <person name="Probst A.J."/>
            <person name="Thomas B.C."/>
            <person name="Williams K.H."/>
            <person name="Banfield J.F."/>
        </authorList>
    </citation>
    <scope>NUCLEOTIDE SEQUENCE [LARGE SCALE GENOMIC DNA]</scope>
</reference>
<dbReference type="GO" id="GO:0006430">
    <property type="term" value="P:lysyl-tRNA aminoacylation"/>
    <property type="evidence" value="ECO:0007669"/>
    <property type="project" value="UniProtKB-UniRule"/>
</dbReference>
<evidence type="ECO:0000256" key="8">
    <source>
        <dbReference type="ARBA" id="ARBA00023146"/>
    </source>
</evidence>
<dbReference type="STRING" id="1735162.PeribacterB2_0003"/>
<dbReference type="InterPro" id="IPR002904">
    <property type="entry name" value="Lys-tRNA-ligase"/>
</dbReference>
<evidence type="ECO:0000256" key="6">
    <source>
        <dbReference type="ARBA" id="ARBA00022840"/>
    </source>
</evidence>
<dbReference type="EC" id="6.1.1.6" evidence="10"/>
<dbReference type="EMBL" id="CP013065">
    <property type="protein sequence ID" value="ALM12708.1"/>
    <property type="molecule type" value="Genomic_DNA"/>
</dbReference>
<dbReference type="Proteomes" id="UP000069135">
    <property type="component" value="Chromosome"/>
</dbReference>
<accession>A0A0S1SRY6</accession>
<dbReference type="Gene3D" id="1.10.10.350">
    <property type="match status" value="1"/>
</dbReference>
<evidence type="ECO:0000256" key="1">
    <source>
        <dbReference type="ARBA" id="ARBA00004496"/>
    </source>
</evidence>
<dbReference type="GO" id="GO:0005737">
    <property type="term" value="C:cytoplasm"/>
    <property type="evidence" value="ECO:0007669"/>
    <property type="project" value="UniProtKB-SubCell"/>
</dbReference>
<proteinExistence type="inferred from homology"/>
<dbReference type="GO" id="GO:0004824">
    <property type="term" value="F:lysine-tRNA ligase activity"/>
    <property type="evidence" value="ECO:0007669"/>
    <property type="project" value="UniProtKB-UniRule"/>
</dbReference>
<evidence type="ECO:0000256" key="7">
    <source>
        <dbReference type="ARBA" id="ARBA00022917"/>
    </source>
</evidence>
<feature type="domain" description="Aminoacyl-tRNA synthetase class I anticodon-binding" evidence="11">
    <location>
        <begin position="434"/>
        <end position="529"/>
    </location>
</feature>
<evidence type="ECO:0000256" key="3">
    <source>
        <dbReference type="ARBA" id="ARBA00022490"/>
    </source>
</evidence>
<comment type="similarity">
    <text evidence="2 10">Belongs to the class-I aminoacyl-tRNA synthetase family.</text>
</comment>
<evidence type="ECO:0000256" key="9">
    <source>
        <dbReference type="ARBA" id="ARBA00048573"/>
    </source>
</evidence>
<keyword evidence="3 10" id="KW-0963">Cytoplasm</keyword>
<accession>A0A0S1SJI1</accession>
<protein>
    <recommendedName>
        <fullName evidence="10">Lysine--tRNA ligase</fullName>
        <ecNumber evidence="10">6.1.1.6</ecNumber>
    </recommendedName>
    <alternativeName>
        <fullName evidence="10">Lysyl-tRNA synthetase</fullName>
        <shortName evidence="10">LysRS</shortName>
    </alternativeName>
</protein>
<dbReference type="Gene3D" id="1.10.10.770">
    <property type="match status" value="1"/>
</dbReference>
<comment type="catalytic activity">
    <reaction evidence="9 10">
        <text>tRNA(Lys) + L-lysine + ATP = L-lysyl-tRNA(Lys) + AMP + diphosphate</text>
        <dbReference type="Rhea" id="RHEA:20792"/>
        <dbReference type="Rhea" id="RHEA-COMP:9696"/>
        <dbReference type="Rhea" id="RHEA-COMP:9697"/>
        <dbReference type="ChEBI" id="CHEBI:30616"/>
        <dbReference type="ChEBI" id="CHEBI:32551"/>
        <dbReference type="ChEBI" id="CHEBI:33019"/>
        <dbReference type="ChEBI" id="CHEBI:78442"/>
        <dbReference type="ChEBI" id="CHEBI:78529"/>
        <dbReference type="ChEBI" id="CHEBI:456215"/>
        <dbReference type="EC" id="6.1.1.6"/>
    </reaction>
</comment>
<keyword evidence="7 10" id="KW-0648">Protein biosynthesis</keyword>
<dbReference type="InterPro" id="IPR008925">
    <property type="entry name" value="aa_tRNA-synth_I_cd-bd_sf"/>
</dbReference>
<organism evidence="12 13">
    <name type="scientific">Candidatus Peribacter riflensis</name>
    <dbReference type="NCBI Taxonomy" id="1735162"/>
    <lineage>
        <taxon>Bacteria</taxon>
        <taxon>Candidatus Peregrinibacteriota</taxon>
        <taxon>Candidatus Peribacteria</taxon>
        <taxon>Candidatus Peribacterales</taxon>
        <taxon>Candidatus Peribacteraceae</taxon>
        <taxon>Candidatus Peribacter</taxon>
    </lineage>
</organism>
<gene>
    <name evidence="10" type="primary">lysS</name>
    <name evidence="12" type="ORF">PeribacterD1_0003</name>
</gene>
<dbReference type="HAMAP" id="MF_00177">
    <property type="entry name" value="Lys_tRNA_synth_class1"/>
    <property type="match status" value="1"/>
</dbReference>
<evidence type="ECO:0000256" key="5">
    <source>
        <dbReference type="ARBA" id="ARBA00022741"/>
    </source>
</evidence>
<dbReference type="Gene3D" id="3.40.50.620">
    <property type="entry name" value="HUPs"/>
    <property type="match status" value="2"/>
</dbReference>
<evidence type="ECO:0000256" key="4">
    <source>
        <dbReference type="ARBA" id="ARBA00022598"/>
    </source>
</evidence>
<accession>A0A0S1STD4</accession>
<dbReference type="KEGG" id="prf:PeribacterA2_0003"/>
<accession>A0A0S1SM81</accession>
<keyword evidence="4 10" id="KW-0436">Ligase</keyword>
<evidence type="ECO:0000256" key="10">
    <source>
        <dbReference type="HAMAP-Rule" id="MF_00177"/>
    </source>
</evidence>
<comment type="subcellular location">
    <subcellularLocation>
        <location evidence="1 10">Cytoplasm</location>
    </subcellularLocation>
</comment>
<reference evidence="12 13" key="2">
    <citation type="journal article" date="2016" name="PeerJ">
        <title>Analysis of five complete genome sequences for members of the class Peribacteria in the recently recognized Peregrinibacteria bacterial phylum.</title>
        <authorList>
            <person name="Anantharaman K."/>
            <person name="Brown C.T."/>
            <person name="Burstein D."/>
            <person name="Castelle C.J."/>
            <person name="Probst A.J."/>
            <person name="Thomas B.C."/>
            <person name="Williams K.H."/>
            <person name="Banfield J.F."/>
        </authorList>
    </citation>
    <scope>NUCLEOTIDE SEQUENCE [LARGE SCALE GENOMIC DNA]</scope>
    <source>
        <strain evidence="12">RIFOXYD1_FULL_PER-ii_59_16</strain>
    </source>
</reference>
<dbReference type="InterPro" id="IPR020751">
    <property type="entry name" value="aa-tRNA-synth_I_codon-bd_sub2"/>
</dbReference>
<evidence type="ECO:0000313" key="13">
    <source>
        <dbReference type="Proteomes" id="UP000069135"/>
    </source>
</evidence>
<keyword evidence="8 10" id="KW-0030">Aminoacyl-tRNA synthetase</keyword>
<sequence>MQWVDSIVGEIEQRFAAEIKAGKPLILRDEKTLSGRVHVGSLRGIVIHGVLAQVLKEKGVACDFLFELNDFDPMDELPATLTNREEFRQYMGQPLFTVPSPDPKKAPNYPLVFGNELQEVVKGLQIPITYYPLAPLYKEGKFNEVIRDALDHATEIRTIYRAVSGSLKPEDWYPLQVICEQCGKVGTTQVTGWDGKLVTYACKPDLVKWAKGCGHSGTVSPFDGHAKLPWKVEWPAKWKVMNVKIEGAGKDHSAAGGSRDIGRRICEEIFHYPEPLNIPYEFFNIAGKKMSASKGLGASAKEVSDLLPPKILKLLMIRKQPNQPIDFDPEGVTIPQLFDEHDRLADYAFGRQEKPEPDFARTFTLTQTDFPKKPADLWHMRFTLVAFIVQMPHLALPEEAEKAKGSALTEAEKSNLQERADYAKRWLKALAPAQFRFTFVQDADFAPEELPALSAAQKQAFTMIHRQLKETPWTGEEVHKVLHAVKTELNMPPKEIFAPLYQLFFKRDDGPQMGWLLSTLPKEEVLKRIGLYS</sequence>
<dbReference type="GO" id="GO:0000049">
    <property type="term" value="F:tRNA binding"/>
    <property type="evidence" value="ECO:0007669"/>
    <property type="project" value="InterPro"/>
</dbReference>